<feature type="transmembrane region" description="Helical" evidence="1">
    <location>
        <begin position="103"/>
        <end position="126"/>
    </location>
</feature>
<dbReference type="EMBL" id="FNBL01000001">
    <property type="protein sequence ID" value="SDE84782.1"/>
    <property type="molecule type" value="Genomic_DNA"/>
</dbReference>
<dbReference type="InterPro" id="IPR001646">
    <property type="entry name" value="5peptide_repeat"/>
</dbReference>
<dbReference type="SUPFAM" id="SSF141571">
    <property type="entry name" value="Pentapeptide repeat-like"/>
    <property type="match status" value="1"/>
</dbReference>
<dbReference type="InterPro" id="IPR051082">
    <property type="entry name" value="Pentapeptide-BTB/POZ_domain"/>
</dbReference>
<feature type="transmembrane region" description="Helical" evidence="1">
    <location>
        <begin position="16"/>
        <end position="34"/>
    </location>
</feature>
<protein>
    <submittedName>
        <fullName evidence="2">Pentapeptide repeat-containing protein</fullName>
    </submittedName>
</protein>
<evidence type="ECO:0000256" key="1">
    <source>
        <dbReference type="SAM" id="Phobius"/>
    </source>
</evidence>
<name>A0A1G7G9I7_9RHOB</name>
<dbReference type="Gene3D" id="2.160.20.80">
    <property type="entry name" value="E3 ubiquitin-protein ligase SopA"/>
    <property type="match status" value="1"/>
</dbReference>
<sequence length="487" mass="53512">MTDFMNRLTQMLSTPWVPWIILGVIAVGVLLGQVQKHVPDDPIARIKKTFGADDMPHGVTVAIVLLWAALGAVLAVGLLTLLAEIAWGTVRPETPAGESDFRFLLTKTTALTAVLGGLIALPFTALRLKHTATQTRHAADVLFNEKLNDANTDLHARYQTTEKQEDGTYVDLWQDDIIRRNGAIDRLEALAVEDPSFAPRIARILCVYLREMSSEHRAEEMPQGLQGVAIREWARGLTVKRSDMETAAQVLGRLHDKTGVSPENLAIDLSGVNLQAMRLSELNFEHATMNGATLDGAKLNRAILNGAKLNWAALNRAALNGAKLNGAELNFAELNRAELNFAELNGAELYEAELNRAKLFGASLIGAKLNLAKLNWAILNRTELNRAALNFAELNGASLNGDTDLTAVHATGAALRAVNLKDVPKLERLVTSAFGDASVILPDDIKHLVKDTWPNTVLDDKEYHEEWDRFKEDPKAYAPQQRRTPLE</sequence>
<dbReference type="PANTHER" id="PTHR14136">
    <property type="entry name" value="BTB_POZ DOMAIN-CONTAINING PROTEIN KCTD9"/>
    <property type="match status" value="1"/>
</dbReference>
<organism evidence="2 3">
    <name type="scientific">Celeribacter baekdonensis</name>
    <dbReference type="NCBI Taxonomy" id="875171"/>
    <lineage>
        <taxon>Bacteria</taxon>
        <taxon>Pseudomonadati</taxon>
        <taxon>Pseudomonadota</taxon>
        <taxon>Alphaproteobacteria</taxon>
        <taxon>Rhodobacterales</taxon>
        <taxon>Roseobacteraceae</taxon>
        <taxon>Celeribacter</taxon>
    </lineage>
</organism>
<keyword evidence="1" id="KW-1133">Transmembrane helix</keyword>
<dbReference type="Proteomes" id="UP000182284">
    <property type="component" value="Unassembled WGS sequence"/>
</dbReference>
<dbReference type="Pfam" id="PF00805">
    <property type="entry name" value="Pentapeptide"/>
    <property type="match status" value="2"/>
</dbReference>
<evidence type="ECO:0000313" key="2">
    <source>
        <dbReference type="EMBL" id="SDE84782.1"/>
    </source>
</evidence>
<dbReference type="AlphaFoldDB" id="A0A1G7G9I7"/>
<dbReference type="RefSeq" id="WP_074640601.1">
    <property type="nucleotide sequence ID" value="NZ_FNBL01000001.1"/>
</dbReference>
<keyword evidence="1" id="KW-0472">Membrane</keyword>
<feature type="transmembrane region" description="Helical" evidence="1">
    <location>
        <begin position="55"/>
        <end position="83"/>
    </location>
</feature>
<keyword evidence="1" id="KW-0812">Transmembrane</keyword>
<dbReference type="PANTHER" id="PTHR14136:SF17">
    <property type="entry name" value="BTB_POZ DOMAIN-CONTAINING PROTEIN KCTD9"/>
    <property type="match status" value="1"/>
</dbReference>
<evidence type="ECO:0000313" key="3">
    <source>
        <dbReference type="Proteomes" id="UP000182284"/>
    </source>
</evidence>
<proteinExistence type="predicted"/>
<gene>
    <name evidence="2" type="ORF">SAMN04488117_101458</name>
</gene>
<reference evidence="2 3" key="1">
    <citation type="submission" date="2016-10" db="EMBL/GenBank/DDBJ databases">
        <authorList>
            <person name="de Groot N.N."/>
        </authorList>
    </citation>
    <scope>NUCLEOTIDE SEQUENCE [LARGE SCALE GENOMIC DNA]</scope>
    <source>
        <strain evidence="2 3">DSM 27375</strain>
    </source>
</reference>
<accession>A0A1G7G9I7</accession>